<name>A0ACB8GHB3_PSICU</name>
<evidence type="ECO:0000313" key="2">
    <source>
        <dbReference type="Proteomes" id="UP000664032"/>
    </source>
</evidence>
<dbReference type="EMBL" id="JAFIQS020000013">
    <property type="protein sequence ID" value="KAH9474884.1"/>
    <property type="molecule type" value="Genomic_DNA"/>
</dbReference>
<gene>
    <name evidence="1" type="ORF">JR316_0013352</name>
</gene>
<sequence>MKEIWANLRTLPYVIRQILNHSTISAWIAWFPVLFYSTIYVGDLHKKSSPVPTTDDERAELDSEANRLGSRALLYSALLALLVNLIIPLFVAEAAPRPKPGPAATKYSRGTTWWEQIIRVPRGMQVHLATLAEAILTEPATRSTDDNDTASIMLTDTRTQGRRSTERGDEQSAFLPGNVSDDDDENYGNEERWLIEERRRVLSNSGAQMSRVVLQGGGSGDINFGDYEEEENGYEIVRAEDEGTRMGRSRATARSEGGMLSSKAGVILGIHNIFIVIPQLLVTGVSAILFALFDPQKPALPAHRAPVAPAPVVNSTETDTSGVLLVTAGNATAEMVSKGAGILYSVLIRQEGLGEQGEVQHSNSVVHIFR</sequence>
<organism evidence="1 2">
    <name type="scientific">Psilocybe cubensis</name>
    <name type="common">Psychedelic mushroom</name>
    <name type="synonym">Stropharia cubensis</name>
    <dbReference type="NCBI Taxonomy" id="181762"/>
    <lineage>
        <taxon>Eukaryota</taxon>
        <taxon>Fungi</taxon>
        <taxon>Dikarya</taxon>
        <taxon>Basidiomycota</taxon>
        <taxon>Agaricomycotina</taxon>
        <taxon>Agaricomycetes</taxon>
        <taxon>Agaricomycetidae</taxon>
        <taxon>Agaricales</taxon>
        <taxon>Agaricineae</taxon>
        <taxon>Strophariaceae</taxon>
        <taxon>Psilocybe</taxon>
    </lineage>
</organism>
<comment type="caution">
    <text evidence="1">The sequence shown here is derived from an EMBL/GenBank/DDBJ whole genome shotgun (WGS) entry which is preliminary data.</text>
</comment>
<reference evidence="1" key="1">
    <citation type="submission" date="2021-10" db="EMBL/GenBank/DDBJ databases">
        <title>Psilocybe cubensis genome.</title>
        <authorList>
            <person name="Mckernan K.J."/>
            <person name="Crawford S."/>
            <person name="Trippe A."/>
            <person name="Kane L.T."/>
            <person name="Mclaughlin S."/>
        </authorList>
    </citation>
    <scope>NUCLEOTIDE SEQUENCE</scope>
    <source>
        <strain evidence="1">MGC-MH-2018</strain>
    </source>
</reference>
<keyword evidence="2" id="KW-1185">Reference proteome</keyword>
<proteinExistence type="predicted"/>
<evidence type="ECO:0000313" key="1">
    <source>
        <dbReference type="EMBL" id="KAH9474884.1"/>
    </source>
</evidence>
<dbReference type="Proteomes" id="UP000664032">
    <property type="component" value="Unassembled WGS sequence"/>
</dbReference>
<accession>A0ACB8GHB3</accession>
<protein>
    <submittedName>
        <fullName evidence="1">Uncharacterized protein</fullName>
    </submittedName>
</protein>